<accession>A0A6A6XF73</accession>
<feature type="compositionally biased region" description="Low complexity" evidence="1">
    <location>
        <begin position="203"/>
        <end position="214"/>
    </location>
</feature>
<organism evidence="2 3">
    <name type="scientific">Melanomma pulvis-pyrius CBS 109.77</name>
    <dbReference type="NCBI Taxonomy" id="1314802"/>
    <lineage>
        <taxon>Eukaryota</taxon>
        <taxon>Fungi</taxon>
        <taxon>Dikarya</taxon>
        <taxon>Ascomycota</taxon>
        <taxon>Pezizomycotina</taxon>
        <taxon>Dothideomycetes</taxon>
        <taxon>Pleosporomycetidae</taxon>
        <taxon>Pleosporales</taxon>
        <taxon>Melanommataceae</taxon>
        <taxon>Melanomma</taxon>
    </lineage>
</organism>
<protein>
    <submittedName>
        <fullName evidence="2">Uncharacterized protein</fullName>
    </submittedName>
</protein>
<keyword evidence="3" id="KW-1185">Reference proteome</keyword>
<name>A0A6A6XF73_9PLEO</name>
<evidence type="ECO:0000313" key="2">
    <source>
        <dbReference type="EMBL" id="KAF2794918.1"/>
    </source>
</evidence>
<dbReference type="AlphaFoldDB" id="A0A6A6XF73"/>
<evidence type="ECO:0000256" key="1">
    <source>
        <dbReference type="SAM" id="MobiDB-lite"/>
    </source>
</evidence>
<feature type="region of interest" description="Disordered" evidence="1">
    <location>
        <begin position="200"/>
        <end position="224"/>
    </location>
</feature>
<gene>
    <name evidence="2" type="ORF">K505DRAFT_407237</name>
</gene>
<evidence type="ECO:0000313" key="3">
    <source>
        <dbReference type="Proteomes" id="UP000799757"/>
    </source>
</evidence>
<reference evidence="2" key="1">
    <citation type="journal article" date="2020" name="Stud. Mycol.">
        <title>101 Dothideomycetes genomes: a test case for predicting lifestyles and emergence of pathogens.</title>
        <authorList>
            <person name="Haridas S."/>
            <person name="Albert R."/>
            <person name="Binder M."/>
            <person name="Bloem J."/>
            <person name="Labutti K."/>
            <person name="Salamov A."/>
            <person name="Andreopoulos B."/>
            <person name="Baker S."/>
            <person name="Barry K."/>
            <person name="Bills G."/>
            <person name="Bluhm B."/>
            <person name="Cannon C."/>
            <person name="Castanera R."/>
            <person name="Culley D."/>
            <person name="Daum C."/>
            <person name="Ezra D."/>
            <person name="Gonzalez J."/>
            <person name="Henrissat B."/>
            <person name="Kuo A."/>
            <person name="Liang C."/>
            <person name="Lipzen A."/>
            <person name="Lutzoni F."/>
            <person name="Magnuson J."/>
            <person name="Mondo S."/>
            <person name="Nolan M."/>
            <person name="Ohm R."/>
            <person name="Pangilinan J."/>
            <person name="Park H.-J."/>
            <person name="Ramirez L."/>
            <person name="Alfaro M."/>
            <person name="Sun H."/>
            <person name="Tritt A."/>
            <person name="Yoshinaga Y."/>
            <person name="Zwiers L.-H."/>
            <person name="Turgeon B."/>
            <person name="Goodwin S."/>
            <person name="Spatafora J."/>
            <person name="Crous P."/>
            <person name="Grigoriev I."/>
        </authorList>
    </citation>
    <scope>NUCLEOTIDE SEQUENCE</scope>
    <source>
        <strain evidence="2">CBS 109.77</strain>
    </source>
</reference>
<feature type="compositionally biased region" description="Basic and acidic residues" evidence="1">
    <location>
        <begin position="215"/>
        <end position="224"/>
    </location>
</feature>
<dbReference type="Proteomes" id="UP000799757">
    <property type="component" value="Unassembled WGS sequence"/>
</dbReference>
<dbReference type="EMBL" id="MU001875">
    <property type="protein sequence ID" value="KAF2794918.1"/>
    <property type="molecule type" value="Genomic_DNA"/>
</dbReference>
<sequence>MSVCCRTCDHRTRAMHTLPSTPSLLDVCLITLTFKSTFPTSTPLASSTSSYTALNAVLNDITDTLEQTPHPTTFTTWSPCLSDPHKVAILTTASETCAGGTSHVFAPVLKHLSAPPSVQHIFLDYSVLTLAASSPEHKIPCDIIVLRAPTPGIAGAIGKRFGWAPKRSSLSAQMLLGAPAAFSRPGDLIRDFWAWAELRDSGEPGSPSRSSSLGSEHEGVQLKSTNSDEKNMSLFFSEDEGEDDDGSKHNDMDDETLVMIFQWSSLEAADRFKHPLQRSLGQNGQEVGPDLWDRHVAHPVRQLKGVGAQVDTLRLELRGVEERILVAGKNNTVAGVRERSGSRTLSVMATGIGERVSGFWR</sequence>
<dbReference type="OrthoDB" id="3788658at2759"/>
<proteinExistence type="predicted"/>